<gene>
    <name evidence="1" type="ORF">MNR06_00535</name>
</gene>
<dbReference type="PROSITE" id="PS51257">
    <property type="entry name" value="PROKAR_LIPOPROTEIN"/>
    <property type="match status" value="1"/>
</dbReference>
<sequence length="321" mass="37038">MRPILILLTLFFSICLTGGCSFSKDSKRIESKVLATSYTAEFDLINSSTEELLNFLEDQNDLSLFKVQIRGKDSNLTDLAAERKDLVLLRYLQSKGFSPFEYSLETSVQFLSGPQKEIIDELQKKTSSDIEYALAYNKITKASQRGCKAIIDKLMQERWTESEESSVTKIITFLNSPVCRETLQSITEQERNQILSTEFMFQFKHDFFNFPLFSALALNAQVENFKIKSIDPLIFLKWKARCISRSEFNIWESFFKQILRREFKSIPTRYKTTEECAHEIGLTYAGALDEVDEHCKNENKIIGATVMSEMGLKEEDLKCIK</sequence>
<evidence type="ECO:0000313" key="2">
    <source>
        <dbReference type="Proteomes" id="UP000830116"/>
    </source>
</evidence>
<accession>A0ABY4CD32</accession>
<evidence type="ECO:0008006" key="3">
    <source>
        <dbReference type="Google" id="ProtNLM"/>
    </source>
</evidence>
<reference evidence="1" key="1">
    <citation type="submission" date="2022-03" db="EMBL/GenBank/DDBJ databases">
        <title>Genome Identification and Characterization of new species Bdellovibrio reynosense LBG001 sp. nov. from a Mexico soil sample.</title>
        <authorList>
            <person name="Camilli A."/>
            <person name="Ajao Y."/>
            <person name="Guo X."/>
        </authorList>
    </citation>
    <scope>NUCLEOTIDE SEQUENCE</scope>
    <source>
        <strain evidence="1">LBG001</strain>
    </source>
</reference>
<keyword evidence="2" id="KW-1185">Reference proteome</keyword>
<dbReference type="RefSeq" id="WP_243537878.1">
    <property type="nucleotide sequence ID" value="NZ_CP093442.1"/>
</dbReference>
<evidence type="ECO:0000313" key="1">
    <source>
        <dbReference type="EMBL" id="UOF01438.1"/>
    </source>
</evidence>
<dbReference type="Proteomes" id="UP000830116">
    <property type="component" value="Chromosome"/>
</dbReference>
<name>A0ABY4CD32_9BACT</name>
<protein>
    <recommendedName>
        <fullName evidence="3">Lipoprotein</fullName>
    </recommendedName>
</protein>
<proteinExistence type="predicted"/>
<organism evidence="1 2">
    <name type="scientific">Bdellovibrio reynosensis</name>
    <dbReference type="NCBI Taxonomy" id="2835041"/>
    <lineage>
        <taxon>Bacteria</taxon>
        <taxon>Pseudomonadati</taxon>
        <taxon>Bdellovibrionota</taxon>
        <taxon>Bdellovibrionia</taxon>
        <taxon>Bdellovibrionales</taxon>
        <taxon>Pseudobdellovibrionaceae</taxon>
        <taxon>Bdellovibrio</taxon>
    </lineage>
</organism>
<dbReference type="EMBL" id="CP093442">
    <property type="protein sequence ID" value="UOF01438.1"/>
    <property type="molecule type" value="Genomic_DNA"/>
</dbReference>